<dbReference type="SUPFAM" id="SSF141868">
    <property type="entry name" value="EAL domain-like"/>
    <property type="match status" value="1"/>
</dbReference>
<keyword evidence="4" id="KW-0238">DNA-binding</keyword>
<dbReference type="InterPro" id="IPR029787">
    <property type="entry name" value="Nucleotide_cyclase"/>
</dbReference>
<feature type="domain" description="EAL" evidence="8">
    <location>
        <begin position="319"/>
        <end position="573"/>
    </location>
</feature>
<evidence type="ECO:0000259" key="8">
    <source>
        <dbReference type="PROSITE" id="PS50883"/>
    </source>
</evidence>
<dbReference type="FunFam" id="3.40.50.2300:FF:000001">
    <property type="entry name" value="DNA-binding response regulator PhoB"/>
    <property type="match status" value="1"/>
</dbReference>
<evidence type="ECO:0000256" key="4">
    <source>
        <dbReference type="ARBA" id="ARBA00023125"/>
    </source>
</evidence>
<dbReference type="Gene3D" id="3.30.70.270">
    <property type="match status" value="1"/>
</dbReference>
<dbReference type="SMART" id="SM00052">
    <property type="entry name" value="EAL"/>
    <property type="match status" value="1"/>
</dbReference>
<feature type="modified residue" description="4-aspartylphosphate" evidence="6">
    <location>
        <position position="52"/>
    </location>
</feature>
<dbReference type="SUPFAM" id="SSF52172">
    <property type="entry name" value="CheY-like"/>
    <property type="match status" value="1"/>
</dbReference>
<dbReference type="Pfam" id="PF00990">
    <property type="entry name" value="GGDEF"/>
    <property type="match status" value="1"/>
</dbReference>
<sequence length="573" mass="66478">MNTILIIEDEPQIRENIQEILDLQGFATITAEDGLEGLQMAERHQPDIIICDLMMPRLDGYGVIKALRQQPLTADIPLVFLTAKAEHRDLRQAMELGANDYLTKPFEPNELIRVISVQLEKRQIVAQRYSGQIKQMEDQINYLTRHDSLTGLPNQFFLEEYFNQTRLQVYNQSQFLPLLLIDIEILYRTKLFFEPSLKNLLIKTVGEQLNQLNSQDQIIDLIAYLKTDQLALLLKPVQDSKIAANIALQILENLSQPLIINNQEISIQAKIGIACYPNDALQLGELLTHAEVTLEHYKQENKTYYYFYNQEILDIVFRKVILETDFWQALERNEFQLYYQPQMNIQTKKVVGLEALIRWQHPEYGMISPAEFIPMAEESGFIIPLGEWVVKTACSQIKKLQLEGFGNLNVAVNISAYQFRQENFLQRIHDIIIEANFNPELLELELTETVFIQDIEVVKSQIEELRNYGIKLSIDDFGTGYSSFKYLQELSFSHLKIDRYFISNIDKLENKQSIVKSIIQLADSLKINIIAEGVETNEELNWLKHNHCSMIQGYFISRPLTIEELKTFLLANH</sequence>
<dbReference type="PROSITE" id="PS50887">
    <property type="entry name" value="GGDEF"/>
    <property type="match status" value="1"/>
</dbReference>
<dbReference type="PANTHER" id="PTHR33121">
    <property type="entry name" value="CYCLIC DI-GMP PHOSPHODIESTERASE PDEF"/>
    <property type="match status" value="1"/>
</dbReference>
<dbReference type="InterPro" id="IPR043128">
    <property type="entry name" value="Rev_trsase/Diguanyl_cyclase"/>
</dbReference>
<keyword evidence="3" id="KW-0805">Transcription regulation</keyword>
<dbReference type="FunFam" id="3.20.20.450:FF:000001">
    <property type="entry name" value="Cyclic di-GMP phosphodiesterase yahA"/>
    <property type="match status" value="1"/>
</dbReference>
<evidence type="ECO:0000256" key="3">
    <source>
        <dbReference type="ARBA" id="ARBA00023015"/>
    </source>
</evidence>
<dbReference type="InterPro" id="IPR001633">
    <property type="entry name" value="EAL_dom"/>
</dbReference>
<dbReference type="SMART" id="SM00267">
    <property type="entry name" value="GGDEF"/>
    <property type="match status" value="1"/>
</dbReference>
<dbReference type="Gene3D" id="3.40.50.2300">
    <property type="match status" value="1"/>
</dbReference>
<dbReference type="PANTHER" id="PTHR33121:SF71">
    <property type="entry name" value="OXYGEN SENSOR PROTEIN DOSP"/>
    <property type="match status" value="1"/>
</dbReference>
<dbReference type="Gene3D" id="3.20.20.450">
    <property type="entry name" value="EAL domain"/>
    <property type="match status" value="1"/>
</dbReference>
<organism evidence="10">
    <name type="scientific">Anabaena sp. XSPORK2A</name>
    <dbReference type="NCBI Taxonomy" id="1771346"/>
    <lineage>
        <taxon>Bacteria</taxon>
        <taxon>Bacillati</taxon>
        <taxon>Cyanobacteriota</taxon>
        <taxon>Cyanophyceae</taxon>
        <taxon>Nostocales</taxon>
        <taxon>Nostocaceae</taxon>
        <taxon>Anabaena</taxon>
    </lineage>
</organism>
<dbReference type="AlphaFoldDB" id="A0A0U3AJ00"/>
<evidence type="ECO:0000259" key="9">
    <source>
        <dbReference type="PROSITE" id="PS50887"/>
    </source>
</evidence>
<evidence type="ECO:0000256" key="1">
    <source>
        <dbReference type="ARBA" id="ARBA00022553"/>
    </source>
</evidence>
<keyword evidence="1 6" id="KW-0597">Phosphoprotein</keyword>
<dbReference type="CDD" id="cd01948">
    <property type="entry name" value="EAL"/>
    <property type="match status" value="1"/>
</dbReference>
<dbReference type="Pfam" id="PF00563">
    <property type="entry name" value="EAL"/>
    <property type="match status" value="1"/>
</dbReference>
<reference evidence="10" key="1">
    <citation type="journal article" date="2015" name="Proc. Natl. Acad. Sci. U.S.A.">
        <title>Antifungal activity improved by coproduction of cyclodextrins and anabaenolysins in Cyanobacteria.</title>
        <authorList>
            <person name="Shishido T.K."/>
            <person name="Jokela J."/>
            <person name="Kolehmainen C.T."/>
            <person name="Fewer D.P."/>
            <person name="Wahlsten M."/>
            <person name="Wang H."/>
            <person name="Rouhiainen L."/>
            <person name="Rizzi E."/>
            <person name="De Bellis G."/>
            <person name="Permi P."/>
            <person name="Sivonen K."/>
        </authorList>
    </citation>
    <scope>NUCLEOTIDE SEQUENCE</scope>
    <source>
        <strain evidence="10">XSPORK2A</strain>
    </source>
</reference>
<dbReference type="InterPro" id="IPR001789">
    <property type="entry name" value="Sig_transdc_resp-reg_receiver"/>
</dbReference>
<dbReference type="GO" id="GO:0071111">
    <property type="term" value="F:cyclic-guanylate-specific phosphodiesterase activity"/>
    <property type="evidence" value="ECO:0007669"/>
    <property type="project" value="InterPro"/>
</dbReference>
<dbReference type="GO" id="GO:0000160">
    <property type="term" value="P:phosphorelay signal transduction system"/>
    <property type="evidence" value="ECO:0007669"/>
    <property type="project" value="UniProtKB-KW"/>
</dbReference>
<dbReference type="EMBL" id="KP761742">
    <property type="protein sequence ID" value="ALT22117.1"/>
    <property type="molecule type" value="Genomic_DNA"/>
</dbReference>
<evidence type="ECO:0000256" key="2">
    <source>
        <dbReference type="ARBA" id="ARBA00023012"/>
    </source>
</evidence>
<dbReference type="Pfam" id="PF00072">
    <property type="entry name" value="Response_reg"/>
    <property type="match status" value="1"/>
</dbReference>
<feature type="domain" description="GGDEF" evidence="9">
    <location>
        <begin position="174"/>
        <end position="310"/>
    </location>
</feature>
<evidence type="ECO:0000259" key="7">
    <source>
        <dbReference type="PROSITE" id="PS50110"/>
    </source>
</evidence>
<dbReference type="InterPro" id="IPR000160">
    <property type="entry name" value="GGDEF_dom"/>
</dbReference>
<dbReference type="PROSITE" id="PS50110">
    <property type="entry name" value="RESPONSE_REGULATORY"/>
    <property type="match status" value="1"/>
</dbReference>
<name>A0A0U3AJ00_9NOST</name>
<feature type="domain" description="Response regulatory" evidence="7">
    <location>
        <begin position="3"/>
        <end position="119"/>
    </location>
</feature>
<dbReference type="PROSITE" id="PS50883">
    <property type="entry name" value="EAL"/>
    <property type="match status" value="1"/>
</dbReference>
<dbReference type="SMART" id="SM00448">
    <property type="entry name" value="REC"/>
    <property type="match status" value="1"/>
</dbReference>
<dbReference type="InterPro" id="IPR035919">
    <property type="entry name" value="EAL_sf"/>
</dbReference>
<dbReference type="SUPFAM" id="SSF55073">
    <property type="entry name" value="Nucleotide cyclase"/>
    <property type="match status" value="1"/>
</dbReference>
<dbReference type="InterPro" id="IPR050706">
    <property type="entry name" value="Cyclic-di-GMP_PDE-like"/>
</dbReference>
<accession>A0A0U3AJ00</accession>
<proteinExistence type="predicted"/>
<evidence type="ECO:0000313" key="10">
    <source>
        <dbReference type="EMBL" id="ALT22117.1"/>
    </source>
</evidence>
<keyword evidence="5" id="KW-0804">Transcription</keyword>
<dbReference type="InterPro" id="IPR011006">
    <property type="entry name" value="CheY-like_superfamily"/>
</dbReference>
<evidence type="ECO:0000256" key="6">
    <source>
        <dbReference type="PROSITE-ProRule" id="PRU00169"/>
    </source>
</evidence>
<protein>
    <submittedName>
        <fullName evidence="10">Response regulator</fullName>
    </submittedName>
</protein>
<dbReference type="GO" id="GO:0003677">
    <property type="term" value="F:DNA binding"/>
    <property type="evidence" value="ECO:0007669"/>
    <property type="project" value="UniProtKB-KW"/>
</dbReference>
<dbReference type="NCBIfam" id="TIGR00254">
    <property type="entry name" value="GGDEF"/>
    <property type="match status" value="1"/>
</dbReference>
<evidence type="ECO:0000256" key="5">
    <source>
        <dbReference type="ARBA" id="ARBA00023163"/>
    </source>
</evidence>
<keyword evidence="2" id="KW-0902">Two-component regulatory system</keyword>